<protein>
    <submittedName>
        <fullName evidence="1">Uncharacterized protein</fullName>
    </submittedName>
</protein>
<accession>A0AAE1D0I4</accession>
<evidence type="ECO:0000313" key="1">
    <source>
        <dbReference type="EMBL" id="KAK3748014.1"/>
    </source>
</evidence>
<comment type="caution">
    <text evidence="1">The sequence shown here is derived from an EMBL/GenBank/DDBJ whole genome shotgun (WGS) entry which is preliminary data.</text>
</comment>
<dbReference type="EMBL" id="JAWDGP010006058">
    <property type="protein sequence ID" value="KAK3748014.1"/>
    <property type="molecule type" value="Genomic_DNA"/>
</dbReference>
<sequence length="154" mass="16672">MGSLHLETAYCCDVFDGRLRRGLVSAERRLFLVLRSRCQTAPGINLTRGKGRSPRNNSLLHAVSQTLASGIKEAPRHSFPNSTFSSSDSAPTENHGLISLLNTTKTIGPGVSVDNDTSCTTKHRGCELPNLRLSGINGGYKYQFPAHSMNEVGD</sequence>
<reference evidence="1" key="1">
    <citation type="journal article" date="2023" name="G3 (Bethesda)">
        <title>A reference genome for the long-term kleptoplast-retaining sea slug Elysia crispata morphotype clarki.</title>
        <authorList>
            <person name="Eastman K.E."/>
            <person name="Pendleton A.L."/>
            <person name="Shaikh M.A."/>
            <person name="Suttiyut T."/>
            <person name="Ogas R."/>
            <person name="Tomko P."/>
            <person name="Gavelis G."/>
            <person name="Widhalm J.R."/>
            <person name="Wisecaver J.H."/>
        </authorList>
    </citation>
    <scope>NUCLEOTIDE SEQUENCE</scope>
    <source>
        <strain evidence="1">ECLA1</strain>
    </source>
</reference>
<keyword evidence="2" id="KW-1185">Reference proteome</keyword>
<organism evidence="1 2">
    <name type="scientific">Elysia crispata</name>
    <name type="common">lettuce slug</name>
    <dbReference type="NCBI Taxonomy" id="231223"/>
    <lineage>
        <taxon>Eukaryota</taxon>
        <taxon>Metazoa</taxon>
        <taxon>Spiralia</taxon>
        <taxon>Lophotrochozoa</taxon>
        <taxon>Mollusca</taxon>
        <taxon>Gastropoda</taxon>
        <taxon>Heterobranchia</taxon>
        <taxon>Euthyneura</taxon>
        <taxon>Panpulmonata</taxon>
        <taxon>Sacoglossa</taxon>
        <taxon>Placobranchoidea</taxon>
        <taxon>Plakobranchidae</taxon>
        <taxon>Elysia</taxon>
    </lineage>
</organism>
<dbReference type="AlphaFoldDB" id="A0AAE1D0I4"/>
<gene>
    <name evidence="1" type="ORF">RRG08_029870</name>
</gene>
<evidence type="ECO:0000313" key="2">
    <source>
        <dbReference type="Proteomes" id="UP001283361"/>
    </source>
</evidence>
<dbReference type="Proteomes" id="UP001283361">
    <property type="component" value="Unassembled WGS sequence"/>
</dbReference>
<proteinExistence type="predicted"/>
<name>A0AAE1D0I4_9GAST</name>